<comment type="caution">
    <text evidence="2">The sequence shown here is derived from an EMBL/GenBank/DDBJ whole genome shotgun (WGS) entry which is preliminary data.</text>
</comment>
<accession>A0A4V2RWJ6</accession>
<dbReference type="Proteomes" id="UP000295221">
    <property type="component" value="Unassembled WGS sequence"/>
</dbReference>
<organism evidence="2 3">
    <name type="scientific">Natronoflexus pectinivorans</name>
    <dbReference type="NCBI Taxonomy" id="682526"/>
    <lineage>
        <taxon>Bacteria</taxon>
        <taxon>Pseudomonadati</taxon>
        <taxon>Bacteroidota</taxon>
        <taxon>Bacteroidia</taxon>
        <taxon>Marinilabiliales</taxon>
        <taxon>Marinilabiliaceae</taxon>
        <taxon>Natronoflexus</taxon>
    </lineage>
</organism>
<evidence type="ECO:0000313" key="3">
    <source>
        <dbReference type="Proteomes" id="UP000295221"/>
    </source>
</evidence>
<evidence type="ECO:0008006" key="4">
    <source>
        <dbReference type="Google" id="ProtNLM"/>
    </source>
</evidence>
<protein>
    <recommendedName>
        <fullName evidence="4">DUF3592 domain-containing protein</fullName>
    </recommendedName>
</protein>
<dbReference type="EMBL" id="SLWK01000004">
    <property type="protein sequence ID" value="TCO08788.1"/>
    <property type="molecule type" value="Genomic_DNA"/>
</dbReference>
<dbReference type="AlphaFoldDB" id="A0A4V2RWJ6"/>
<reference evidence="2 3" key="1">
    <citation type="submission" date="2019-03" db="EMBL/GenBank/DDBJ databases">
        <title>Genomic Encyclopedia of Type Strains, Phase IV (KMG-IV): sequencing the most valuable type-strain genomes for metagenomic binning, comparative biology and taxonomic classification.</title>
        <authorList>
            <person name="Goeker M."/>
        </authorList>
    </citation>
    <scope>NUCLEOTIDE SEQUENCE [LARGE SCALE GENOMIC DNA]</scope>
    <source>
        <strain evidence="2 3">DSM 24179</strain>
    </source>
</reference>
<evidence type="ECO:0000256" key="1">
    <source>
        <dbReference type="SAM" id="Phobius"/>
    </source>
</evidence>
<keyword evidence="1" id="KW-0472">Membrane</keyword>
<dbReference type="RefSeq" id="WP_132433373.1">
    <property type="nucleotide sequence ID" value="NZ_SLWK01000004.1"/>
</dbReference>
<keyword evidence="3" id="KW-1185">Reference proteome</keyword>
<evidence type="ECO:0000313" key="2">
    <source>
        <dbReference type="EMBL" id="TCO08788.1"/>
    </source>
</evidence>
<keyword evidence="1" id="KW-0812">Transmembrane</keyword>
<feature type="transmembrane region" description="Helical" evidence="1">
    <location>
        <begin position="132"/>
        <end position="154"/>
    </location>
</feature>
<sequence length="162" mass="18539">MRILLNKIDVKSTFWDNTFLLGKIILILTINANVLLGVRILPLYKKANGKVVRISDSGQRRGGFHGGATTYSRCMELEVNTLRKRLIHTKYQNAYSFEINDMVSVWYYKSRSDNHIALAKRGDEILIKHNSILANIVFVLMVGSFMVVLLEFIVKKVLPKLL</sequence>
<gene>
    <name evidence="2" type="ORF">EV194_10499</name>
</gene>
<proteinExistence type="predicted"/>
<feature type="transmembrane region" description="Helical" evidence="1">
    <location>
        <begin position="20"/>
        <end position="41"/>
    </location>
</feature>
<name>A0A4V2RWJ6_9BACT</name>
<dbReference type="OrthoDB" id="1123414at2"/>
<keyword evidence="1" id="KW-1133">Transmembrane helix</keyword>